<evidence type="ECO:0000313" key="4">
    <source>
        <dbReference type="Proteomes" id="UP000072874"/>
    </source>
</evidence>
<protein>
    <submittedName>
        <fullName evidence="2">Ribonuclease H2 subunit C, putative</fullName>
    </submittedName>
</protein>
<dbReference type="EMBL" id="LK934636">
    <property type="protein sequence ID" value="CDU17554.1"/>
    <property type="molecule type" value="Genomic_DNA"/>
</dbReference>
<dbReference type="VEuPathDB" id="PlasmoDB:PYYM_0819200"/>
<dbReference type="Gene3D" id="2.40.128.680">
    <property type="match status" value="1"/>
</dbReference>
<dbReference type="InterPro" id="IPR013924">
    <property type="entry name" value="RNase_H2_suC"/>
</dbReference>
<dbReference type="VEuPathDB" id="PlasmoDB:Py17XNL_000801756"/>
<feature type="region of interest" description="Disordered" evidence="1">
    <location>
        <begin position="189"/>
        <end position="215"/>
    </location>
</feature>
<evidence type="ECO:0000313" key="3">
    <source>
        <dbReference type="EMBL" id="VTZ77386.1"/>
    </source>
</evidence>
<dbReference type="Proteomes" id="UP000072874">
    <property type="component" value="Chromosome 8"/>
</dbReference>
<dbReference type="Pfam" id="PF08615">
    <property type="entry name" value="RNase_H2_suC"/>
    <property type="match status" value="1"/>
</dbReference>
<feature type="compositionally biased region" description="Basic and acidic residues" evidence="1">
    <location>
        <begin position="189"/>
        <end position="198"/>
    </location>
</feature>
<dbReference type="RefSeq" id="XP_022811956.1">
    <property type="nucleotide sequence ID" value="XM_022955715.1"/>
</dbReference>
<organism evidence="2 5">
    <name type="scientific">Plasmodium yoelii</name>
    <dbReference type="NCBI Taxonomy" id="5861"/>
    <lineage>
        <taxon>Eukaryota</taxon>
        <taxon>Sar</taxon>
        <taxon>Alveolata</taxon>
        <taxon>Apicomplexa</taxon>
        <taxon>Aconoidasida</taxon>
        <taxon>Haemosporida</taxon>
        <taxon>Plasmodiidae</taxon>
        <taxon>Plasmodium</taxon>
        <taxon>Plasmodium (Vinckeia)</taxon>
    </lineage>
</organism>
<dbReference type="EMBL" id="LM993662">
    <property type="protein sequence ID" value="VTZ77386.1"/>
    <property type="molecule type" value="Genomic_DNA"/>
</dbReference>
<evidence type="ECO:0000313" key="5">
    <source>
        <dbReference type="Proteomes" id="UP000072904"/>
    </source>
</evidence>
<gene>
    <name evidence="3" type="ORF">PY17X_0819500</name>
    <name evidence="2" type="ORF">PYYM_0819200</name>
</gene>
<dbReference type="Proteomes" id="UP000072904">
    <property type="component" value="Chromosome 8"/>
</dbReference>
<dbReference type="AlphaFoldDB" id="A0A077Y4A8"/>
<sequence length="327" mass="38214">MNSFFEDDTQEEEKLLQEIIKEKSDEIPYIIKEIACSELSSNGKKNMGVGIKTALKDECAIKNEQGDVENNKKNINNCTEFNNPNKSYDNNTNLGNEIRYNNEYILKVKLNTNIFPFHIKKNGKINSDIFFIPYISEDNKDVITKYTYNYDYYDIYPQNVELTNKNFHANKRKDVDSSSHATLVKCKKEHLDKEDENGNKNGNKNGNENENENENEKSNFQKFLVHFRGRLFIGSNINYSFFNIQTFLATLSNEDHTTSETQNNLCYVNKKIKTYNNIPNATYWKQDEYPDISDSNIQKLQMFFISQSIVNYDKESQLKAHEGELIF</sequence>
<feature type="compositionally biased region" description="Low complexity" evidence="1">
    <location>
        <begin position="199"/>
        <end position="208"/>
    </location>
</feature>
<dbReference type="GO" id="GO:0006401">
    <property type="term" value="P:RNA catabolic process"/>
    <property type="evidence" value="ECO:0007669"/>
    <property type="project" value="InterPro"/>
</dbReference>
<evidence type="ECO:0000313" key="2">
    <source>
        <dbReference type="EMBL" id="CDU17554.1"/>
    </source>
</evidence>
<reference evidence="3" key="4">
    <citation type="submission" date="2019-05" db="EMBL/GenBank/DDBJ databases">
        <authorList>
            <consortium name="Pathogen Informatics"/>
        </authorList>
    </citation>
    <scope>NUCLEOTIDE SEQUENCE</scope>
    <source>
        <strain evidence="3">17X</strain>
    </source>
</reference>
<dbReference type="GO" id="GO:0032299">
    <property type="term" value="C:ribonuclease H2 complex"/>
    <property type="evidence" value="ECO:0007669"/>
    <property type="project" value="InterPro"/>
</dbReference>
<accession>A0A077Y4A8</accession>
<proteinExistence type="predicted"/>
<name>A0A077Y4A8_PLAYE</name>
<reference evidence="2" key="2">
    <citation type="submission" date="2014-05" db="EMBL/GenBank/DDBJ databases">
        <authorList>
            <person name="Aslett A.Martin."/>
            <person name="De Silva Nishadi"/>
        </authorList>
    </citation>
    <scope>NUCLEOTIDE SEQUENCE</scope>
    <source>
        <strain evidence="2">YM</strain>
    </source>
</reference>
<dbReference type="OMA" id="NADTFFI"/>
<dbReference type="VEuPathDB" id="PlasmoDB:PY17X_0819500"/>
<evidence type="ECO:0000256" key="1">
    <source>
        <dbReference type="SAM" id="MobiDB-lite"/>
    </source>
</evidence>
<reference evidence="3" key="3">
    <citation type="submission" date="2014-05" db="EMBL/GenBank/DDBJ databases">
        <authorList>
            <person name="Aslett M.A."/>
            <person name="De Silva N."/>
        </authorList>
    </citation>
    <scope>NUCLEOTIDE SEQUENCE</scope>
    <source>
        <strain evidence="3">17X</strain>
    </source>
</reference>
<dbReference type="OrthoDB" id="370745at2759"/>
<reference evidence="4 5" key="1">
    <citation type="journal article" date="2014" name="BMC Biol.">
        <title>A comprehensive evaluation of rodent malaria parasite genomes and gene expression.</title>
        <authorList>
            <person name="Otto T.D."/>
            <person name="Bohme U."/>
            <person name="Jackson A.P."/>
            <person name="Hunt M."/>
            <person name="Franke-Fayard B."/>
            <person name="Hoeijmakers W.A."/>
            <person name="Religa A.A."/>
            <person name="Robertson L."/>
            <person name="Sanders M."/>
            <person name="Ogun S.A."/>
            <person name="Cunningham D."/>
            <person name="Erhart A."/>
            <person name="Billker O."/>
            <person name="Khan S.M."/>
            <person name="Stunnenberg H.G."/>
            <person name="Langhorne J."/>
            <person name="Holder A.A."/>
            <person name="Waters A.P."/>
            <person name="Newbold C.I."/>
            <person name="Pain A."/>
            <person name="Berriman M."/>
            <person name="Janse C.J."/>
        </authorList>
    </citation>
    <scope>NUCLEOTIDE SEQUENCE [LARGE SCALE GENOMIC DNA]</scope>
    <source>
        <strain evidence="3 4">17X</strain>
        <strain evidence="2 5">YM</strain>
    </source>
</reference>
<dbReference type="KEGG" id="pyo:PY17X_0819500"/>
<dbReference type="GeneID" id="34859777"/>